<organism evidence="3">
    <name type="scientific">viral metagenome</name>
    <dbReference type="NCBI Taxonomy" id="1070528"/>
    <lineage>
        <taxon>unclassified sequences</taxon>
        <taxon>metagenomes</taxon>
        <taxon>organismal metagenomes</taxon>
    </lineage>
</organism>
<accession>A0A6C0F190</accession>
<dbReference type="EMBL" id="MN739013">
    <property type="protein sequence ID" value="QHT35158.1"/>
    <property type="molecule type" value="Genomic_DNA"/>
</dbReference>
<keyword evidence="2" id="KW-0472">Membrane</keyword>
<proteinExistence type="predicted"/>
<feature type="region of interest" description="Disordered" evidence="1">
    <location>
        <begin position="180"/>
        <end position="210"/>
    </location>
</feature>
<protein>
    <submittedName>
        <fullName evidence="3">Uncharacterized protein</fullName>
    </submittedName>
</protein>
<sequence>MEVLQETKDSTHQSFISHVFSTTDEDKGELLNVVQYSFMGVIPVVIMNKLIQRFIPEADPEKSSLELLAEIMIQLVVIFGSLVFIHRMITFVPSYSGFKYENLTLTNVILAFLVIVLSIQSKIGIKVNIIVDRVNELWNGPMESDRSESKGAVRVRQPVARHAPSQADYLDQGGVQSNMFPPAPAATQSQQQLGNHYTGGQTMEPAFNPGPVAANGLLGGSFGSSF</sequence>
<evidence type="ECO:0000256" key="2">
    <source>
        <dbReference type="SAM" id="Phobius"/>
    </source>
</evidence>
<feature type="transmembrane region" description="Helical" evidence="2">
    <location>
        <begin position="102"/>
        <end position="119"/>
    </location>
</feature>
<evidence type="ECO:0000256" key="1">
    <source>
        <dbReference type="SAM" id="MobiDB-lite"/>
    </source>
</evidence>
<reference evidence="3" key="1">
    <citation type="journal article" date="2020" name="Nature">
        <title>Giant virus diversity and host interactions through global metagenomics.</title>
        <authorList>
            <person name="Schulz F."/>
            <person name="Roux S."/>
            <person name="Paez-Espino D."/>
            <person name="Jungbluth S."/>
            <person name="Walsh D.A."/>
            <person name="Denef V.J."/>
            <person name="McMahon K.D."/>
            <person name="Konstantinidis K.T."/>
            <person name="Eloe-Fadrosh E.A."/>
            <person name="Kyrpides N.C."/>
            <person name="Woyke T."/>
        </authorList>
    </citation>
    <scope>NUCLEOTIDE SEQUENCE</scope>
    <source>
        <strain evidence="3">GVMAG-M-3300009180-1</strain>
    </source>
</reference>
<feature type="transmembrane region" description="Helical" evidence="2">
    <location>
        <begin position="71"/>
        <end position="90"/>
    </location>
</feature>
<dbReference type="AlphaFoldDB" id="A0A6C0F190"/>
<feature type="compositionally biased region" description="Polar residues" evidence="1">
    <location>
        <begin position="187"/>
        <end position="201"/>
    </location>
</feature>
<keyword evidence="2" id="KW-0812">Transmembrane</keyword>
<evidence type="ECO:0000313" key="3">
    <source>
        <dbReference type="EMBL" id="QHT35158.1"/>
    </source>
</evidence>
<keyword evidence="2" id="KW-1133">Transmembrane helix</keyword>
<name>A0A6C0F190_9ZZZZ</name>